<organism evidence="1 2">
    <name type="scientific">Pigmentiphaga daeguensis</name>
    <dbReference type="NCBI Taxonomy" id="414049"/>
    <lineage>
        <taxon>Bacteria</taxon>
        <taxon>Pseudomonadati</taxon>
        <taxon>Pseudomonadota</taxon>
        <taxon>Betaproteobacteria</taxon>
        <taxon>Burkholderiales</taxon>
        <taxon>Alcaligenaceae</taxon>
        <taxon>Pigmentiphaga</taxon>
    </lineage>
</organism>
<proteinExistence type="predicted"/>
<dbReference type="EMBL" id="BAAAEN010000002">
    <property type="protein sequence ID" value="GAA0494943.1"/>
    <property type="molecule type" value="Genomic_DNA"/>
</dbReference>
<evidence type="ECO:0000313" key="1">
    <source>
        <dbReference type="EMBL" id="GAA0494943.1"/>
    </source>
</evidence>
<keyword evidence="2" id="KW-1185">Reference proteome</keyword>
<dbReference type="Proteomes" id="UP001501706">
    <property type="component" value="Unassembled WGS sequence"/>
</dbReference>
<comment type="caution">
    <text evidence="1">The sequence shown here is derived from an EMBL/GenBank/DDBJ whole genome shotgun (WGS) entry which is preliminary data.</text>
</comment>
<sequence>MHNSMSPINTRKTMEPISPQRLNAATADDLAEILRGPRERAAAWVRAAAEGGVVEAQAVFGQMLLDGQGLPVDREQAVYWFKRAADADHPMAMNMLGQCHHHGWGVPVNLVLAAYWYRLAAQQGLDWGMYNYATALALGEGVAADRAQALAWFEKAAALGHAKSINIIGGFHEDGWEVPVDRQQAFEHYRRAAEGGDFRGQFNYARLLIERGDIDAALPWLDRLPETATPAFLAKARAFLEQAADARVRAKAAELAARPATRGPAA</sequence>
<gene>
    <name evidence="1" type="ORF">GCM10009097_08700</name>
</gene>
<dbReference type="SMART" id="SM00671">
    <property type="entry name" value="SEL1"/>
    <property type="match status" value="4"/>
</dbReference>
<dbReference type="Pfam" id="PF08238">
    <property type="entry name" value="Sel1"/>
    <property type="match status" value="4"/>
</dbReference>
<accession>A0ABN1BCR4</accession>
<dbReference type="PANTHER" id="PTHR43628">
    <property type="entry name" value="ACTIVATOR OF C KINASE PROTEIN 1-RELATED"/>
    <property type="match status" value="1"/>
</dbReference>
<dbReference type="InterPro" id="IPR006597">
    <property type="entry name" value="Sel1-like"/>
</dbReference>
<reference evidence="1 2" key="1">
    <citation type="journal article" date="2019" name="Int. J. Syst. Evol. Microbiol.">
        <title>The Global Catalogue of Microorganisms (GCM) 10K type strain sequencing project: providing services to taxonomists for standard genome sequencing and annotation.</title>
        <authorList>
            <consortium name="The Broad Institute Genomics Platform"/>
            <consortium name="The Broad Institute Genome Sequencing Center for Infectious Disease"/>
            <person name="Wu L."/>
            <person name="Ma J."/>
        </authorList>
    </citation>
    <scope>NUCLEOTIDE SEQUENCE [LARGE SCALE GENOMIC DNA]</scope>
    <source>
        <strain evidence="1 2">JCM 14330</strain>
    </source>
</reference>
<dbReference type="SUPFAM" id="SSF81901">
    <property type="entry name" value="HCP-like"/>
    <property type="match status" value="1"/>
</dbReference>
<dbReference type="InterPro" id="IPR011990">
    <property type="entry name" value="TPR-like_helical_dom_sf"/>
</dbReference>
<dbReference type="Gene3D" id="1.25.40.10">
    <property type="entry name" value="Tetratricopeptide repeat domain"/>
    <property type="match status" value="1"/>
</dbReference>
<protein>
    <submittedName>
        <fullName evidence="1">Tetratricopeptide repeat protein</fullName>
    </submittedName>
</protein>
<dbReference type="PANTHER" id="PTHR43628:SF1">
    <property type="entry name" value="CHITIN SYNTHASE REGULATORY FACTOR 2-RELATED"/>
    <property type="match status" value="1"/>
</dbReference>
<dbReference type="InterPro" id="IPR052945">
    <property type="entry name" value="Mitotic_Regulator"/>
</dbReference>
<name>A0ABN1BCR4_9BURK</name>
<evidence type="ECO:0000313" key="2">
    <source>
        <dbReference type="Proteomes" id="UP001501706"/>
    </source>
</evidence>